<dbReference type="InterPro" id="IPR016181">
    <property type="entry name" value="Acyl_CoA_acyltransferase"/>
</dbReference>
<evidence type="ECO:0000313" key="5">
    <source>
        <dbReference type="Proteomes" id="UP000292118"/>
    </source>
</evidence>
<keyword evidence="2" id="KW-0012">Acyltransferase</keyword>
<dbReference type="Proteomes" id="UP000292118">
    <property type="component" value="Chromosome"/>
</dbReference>
<sequence length="235" mass="25409">MHRVVTADEVQHRRVVARTAVANVSPVSTRRGTTVCYRRTTSTTRTVCGTGRTASPVVTVALVLTLTRYDGADAAALSELVHGVYAEQYPPGPDFSQWRDGQWARHRSRAEFALCVAREGDDVAGLIWSYLGGPGQYWTDAVQESLAPGVGQEWLGGHLEIVELVVRPAFRRRGIAARLLGSAVASTSARRALLTVRDGALPARALYESLGFTPLGRAFGDMTVMGLEVADGRCR</sequence>
<dbReference type="CDD" id="cd04301">
    <property type="entry name" value="NAT_SF"/>
    <property type="match status" value="1"/>
</dbReference>
<dbReference type="InterPro" id="IPR000182">
    <property type="entry name" value="GNAT_dom"/>
</dbReference>
<dbReference type="OrthoDB" id="3692150at2"/>
<dbReference type="GO" id="GO:0016747">
    <property type="term" value="F:acyltransferase activity, transferring groups other than amino-acyl groups"/>
    <property type="evidence" value="ECO:0007669"/>
    <property type="project" value="InterPro"/>
</dbReference>
<evidence type="ECO:0000256" key="1">
    <source>
        <dbReference type="ARBA" id="ARBA00022679"/>
    </source>
</evidence>
<dbReference type="Gene3D" id="3.40.630.30">
    <property type="match status" value="1"/>
</dbReference>
<dbReference type="EMBL" id="CP035493">
    <property type="protein sequence ID" value="QAY69560.1"/>
    <property type="molecule type" value="Genomic_DNA"/>
</dbReference>
<dbReference type="PANTHER" id="PTHR43877">
    <property type="entry name" value="AMINOALKYLPHOSPHONATE N-ACETYLTRANSFERASE-RELATED-RELATED"/>
    <property type="match status" value="1"/>
</dbReference>
<dbReference type="InterPro" id="IPR050832">
    <property type="entry name" value="Bact_Acetyltransf"/>
</dbReference>
<proteinExistence type="predicted"/>
<protein>
    <submittedName>
        <fullName evidence="4">N-acetyltransferase</fullName>
    </submittedName>
</protein>
<evidence type="ECO:0000313" key="4">
    <source>
        <dbReference type="EMBL" id="QAY69560.1"/>
    </source>
</evidence>
<dbReference type="PROSITE" id="PS51186">
    <property type="entry name" value="GNAT"/>
    <property type="match status" value="1"/>
</dbReference>
<feature type="domain" description="N-acetyltransferase" evidence="3">
    <location>
        <begin position="64"/>
        <end position="230"/>
    </location>
</feature>
<dbReference type="PANTHER" id="PTHR43877:SF1">
    <property type="entry name" value="ACETYLTRANSFERASE"/>
    <property type="match status" value="1"/>
</dbReference>
<evidence type="ECO:0000259" key="3">
    <source>
        <dbReference type="PROSITE" id="PS51186"/>
    </source>
</evidence>
<keyword evidence="5" id="KW-1185">Reference proteome</keyword>
<organism evidence="4 5">
    <name type="scientific">Xylanimonas protaetiae</name>
    <dbReference type="NCBI Taxonomy" id="2509457"/>
    <lineage>
        <taxon>Bacteria</taxon>
        <taxon>Bacillati</taxon>
        <taxon>Actinomycetota</taxon>
        <taxon>Actinomycetes</taxon>
        <taxon>Micrococcales</taxon>
        <taxon>Promicromonosporaceae</taxon>
        <taxon>Xylanimonas</taxon>
    </lineage>
</organism>
<dbReference type="Pfam" id="PF00583">
    <property type="entry name" value="Acetyltransf_1"/>
    <property type="match status" value="1"/>
</dbReference>
<accession>A0A4P6F1B4</accession>
<keyword evidence="1 4" id="KW-0808">Transferase</keyword>
<evidence type="ECO:0000256" key="2">
    <source>
        <dbReference type="ARBA" id="ARBA00023315"/>
    </source>
</evidence>
<reference evidence="4 5" key="1">
    <citation type="submission" date="2019-01" db="EMBL/GenBank/DDBJ databases">
        <title>Genome sequencing of strain FW10M-9.</title>
        <authorList>
            <person name="Heo J."/>
            <person name="Kim S.-J."/>
            <person name="Kim J.-S."/>
            <person name="Hong S.-B."/>
            <person name="Kwon S.-W."/>
        </authorList>
    </citation>
    <scope>NUCLEOTIDE SEQUENCE [LARGE SCALE GENOMIC DNA]</scope>
    <source>
        <strain evidence="4 5">FW10M-9</strain>
    </source>
</reference>
<dbReference type="AlphaFoldDB" id="A0A4P6F1B4"/>
<dbReference type="KEGG" id="xya:ET471_05470"/>
<gene>
    <name evidence="4" type="ORF">ET471_05470</name>
</gene>
<name>A0A4P6F1B4_9MICO</name>
<dbReference type="SUPFAM" id="SSF55729">
    <property type="entry name" value="Acyl-CoA N-acyltransferases (Nat)"/>
    <property type="match status" value="1"/>
</dbReference>